<evidence type="ECO:0000313" key="1">
    <source>
        <dbReference type="EMBL" id="KAH7690781.1"/>
    </source>
</evidence>
<reference evidence="2" key="1">
    <citation type="journal article" date="2022" name="Nat. Commun.">
        <title>Chromosome evolution and the genetic basis of agronomically important traits in greater yam.</title>
        <authorList>
            <person name="Bredeson J.V."/>
            <person name="Lyons J.B."/>
            <person name="Oniyinde I.O."/>
            <person name="Okereke N.R."/>
            <person name="Kolade O."/>
            <person name="Nnabue I."/>
            <person name="Nwadili C.O."/>
            <person name="Hribova E."/>
            <person name="Parker M."/>
            <person name="Nwogha J."/>
            <person name="Shu S."/>
            <person name="Carlson J."/>
            <person name="Kariba R."/>
            <person name="Muthemba S."/>
            <person name="Knop K."/>
            <person name="Barton G.J."/>
            <person name="Sherwood A.V."/>
            <person name="Lopez-Montes A."/>
            <person name="Asiedu R."/>
            <person name="Jamnadass R."/>
            <person name="Muchugi A."/>
            <person name="Goodstein D."/>
            <person name="Egesi C.N."/>
            <person name="Featherston J."/>
            <person name="Asfaw A."/>
            <person name="Simpson G.G."/>
            <person name="Dolezel J."/>
            <person name="Hendre P.S."/>
            <person name="Van Deynze A."/>
            <person name="Kumar P.L."/>
            <person name="Obidiegwu J.E."/>
            <person name="Bhattacharjee R."/>
            <person name="Rokhsar D.S."/>
        </authorList>
    </citation>
    <scope>NUCLEOTIDE SEQUENCE [LARGE SCALE GENOMIC DNA]</scope>
    <source>
        <strain evidence="2">cv. TDa95/00328</strain>
    </source>
</reference>
<organism evidence="1 2">
    <name type="scientific">Dioscorea alata</name>
    <name type="common">Purple yam</name>
    <dbReference type="NCBI Taxonomy" id="55571"/>
    <lineage>
        <taxon>Eukaryota</taxon>
        <taxon>Viridiplantae</taxon>
        <taxon>Streptophyta</taxon>
        <taxon>Embryophyta</taxon>
        <taxon>Tracheophyta</taxon>
        <taxon>Spermatophyta</taxon>
        <taxon>Magnoliopsida</taxon>
        <taxon>Liliopsida</taxon>
        <taxon>Dioscoreales</taxon>
        <taxon>Dioscoreaceae</taxon>
        <taxon>Dioscorea</taxon>
    </lineage>
</organism>
<protein>
    <submittedName>
        <fullName evidence="1">Caffeate O-methyltransferase protein</fullName>
        <ecNumber evidence="1">2.1.1.68</ecNumber>
    </submittedName>
</protein>
<comment type="caution">
    <text evidence="1">The sequence shown here is derived from an EMBL/GenBank/DDBJ whole genome shotgun (WGS) entry which is preliminary data.</text>
</comment>
<dbReference type="EMBL" id="CM037012">
    <property type="protein sequence ID" value="KAH7690781.1"/>
    <property type="molecule type" value="Genomic_DNA"/>
</dbReference>
<keyword evidence="2" id="KW-1185">Reference proteome</keyword>
<dbReference type="EC" id="2.1.1.68" evidence="1"/>
<evidence type="ECO:0000313" key="2">
    <source>
        <dbReference type="Proteomes" id="UP000827976"/>
    </source>
</evidence>
<accession>A0ACB7WQH8</accession>
<keyword evidence="1" id="KW-0489">Methyltransferase</keyword>
<gene>
    <name evidence="1" type="ORF">IHE45_02G072700</name>
</gene>
<dbReference type="Proteomes" id="UP000827976">
    <property type="component" value="Chromosome 2"/>
</dbReference>
<keyword evidence="1" id="KW-0808">Transferase</keyword>
<sequence length="162" mass="18121">MADILAFSDAMDLGCGIALPMTLKAMIELDVLEVMAAAGPGALLSPEEIASKIQTDNPDAHEVLDRMLRFLVAHKVVTCDVVVGEEDGESKRRYGLGPVSKFFTKNEDGVSMAPLLLMHHCKALADSWYGLFSYLYLYLYFLGKKCFNKWGEKYILKFFKKL</sequence>
<name>A0ACB7WQH8_DIOAL</name>
<proteinExistence type="predicted"/>